<sequence length="75" mass="8158">MTGSIRSIATPQSRAQPDYDKFLGLAPDDSPSGGSIRVINFGFFARHDSPECFPLRAYGGMLPVPPPLQFKSENC</sequence>
<dbReference type="EMBL" id="DSPX01000161">
    <property type="protein sequence ID" value="HGG02061.1"/>
    <property type="molecule type" value="Genomic_DNA"/>
</dbReference>
<comment type="caution">
    <text evidence="1">The sequence shown here is derived from an EMBL/GenBank/DDBJ whole genome shotgun (WGS) entry which is preliminary data.</text>
</comment>
<protein>
    <submittedName>
        <fullName evidence="1">Uncharacterized protein</fullName>
    </submittedName>
</protein>
<evidence type="ECO:0000313" key="1">
    <source>
        <dbReference type="EMBL" id="HGG02061.1"/>
    </source>
</evidence>
<accession>A0A7C3ZNF4</accession>
<reference evidence="1" key="1">
    <citation type="journal article" date="2020" name="mSystems">
        <title>Genome- and Community-Level Interaction Insights into Carbon Utilization and Element Cycling Functions of Hydrothermarchaeota in Hydrothermal Sediment.</title>
        <authorList>
            <person name="Zhou Z."/>
            <person name="Liu Y."/>
            <person name="Xu W."/>
            <person name="Pan J."/>
            <person name="Luo Z.H."/>
            <person name="Li M."/>
        </authorList>
    </citation>
    <scope>NUCLEOTIDE SEQUENCE [LARGE SCALE GENOMIC DNA]</scope>
    <source>
        <strain evidence="1">SpSt-374</strain>
    </source>
</reference>
<dbReference type="AlphaFoldDB" id="A0A7C3ZNF4"/>
<gene>
    <name evidence="1" type="ORF">ENR15_15810</name>
</gene>
<organism evidence="1">
    <name type="scientific">Planktothricoides sp. SpSt-374</name>
    <dbReference type="NCBI Taxonomy" id="2282167"/>
    <lineage>
        <taxon>Bacteria</taxon>
        <taxon>Bacillati</taxon>
        <taxon>Cyanobacteriota</taxon>
        <taxon>Cyanophyceae</taxon>
        <taxon>Oscillatoriophycideae</taxon>
        <taxon>Oscillatoriales</taxon>
        <taxon>Oscillatoriaceae</taxon>
        <taxon>Planktothricoides</taxon>
    </lineage>
</organism>
<proteinExistence type="predicted"/>
<name>A0A7C3ZNF4_9CYAN</name>